<dbReference type="AlphaFoldDB" id="A0AAX6F3Z1"/>
<dbReference type="EMBL" id="JANAVB010032219">
    <property type="protein sequence ID" value="KAJ6810888.1"/>
    <property type="molecule type" value="Genomic_DNA"/>
</dbReference>
<sequence>MRFWVASLCGSYWSCPMRPKRRPSDSYGSGMNAVQQEYTAQLTTRVPPPQLATGVMASFNALTRLDSCL</sequence>
<reference evidence="1" key="2">
    <citation type="submission" date="2023-04" db="EMBL/GenBank/DDBJ databases">
        <authorList>
            <person name="Bruccoleri R.E."/>
            <person name="Oakeley E.J."/>
            <person name="Faust A.-M."/>
            <person name="Dessus-Babus S."/>
            <person name="Altorfer M."/>
            <person name="Burckhardt D."/>
            <person name="Oertli M."/>
            <person name="Naumann U."/>
            <person name="Petersen F."/>
            <person name="Wong J."/>
        </authorList>
    </citation>
    <scope>NUCLEOTIDE SEQUENCE</scope>
    <source>
        <strain evidence="1">GSM-AAB239-AS_SAM_17_03QT</strain>
        <tissue evidence="1">Leaf</tissue>
    </source>
</reference>
<dbReference type="Proteomes" id="UP001140949">
    <property type="component" value="Unassembled WGS sequence"/>
</dbReference>
<evidence type="ECO:0000313" key="2">
    <source>
        <dbReference type="Proteomes" id="UP001140949"/>
    </source>
</evidence>
<comment type="caution">
    <text evidence="1">The sequence shown here is derived from an EMBL/GenBank/DDBJ whole genome shotgun (WGS) entry which is preliminary data.</text>
</comment>
<keyword evidence="2" id="KW-1185">Reference proteome</keyword>
<reference evidence="1" key="1">
    <citation type="journal article" date="2023" name="GigaByte">
        <title>Genome assembly of the bearded iris, Iris pallida Lam.</title>
        <authorList>
            <person name="Bruccoleri R.E."/>
            <person name="Oakeley E.J."/>
            <person name="Faust A.M.E."/>
            <person name="Altorfer M."/>
            <person name="Dessus-Babus S."/>
            <person name="Burckhardt D."/>
            <person name="Oertli M."/>
            <person name="Naumann U."/>
            <person name="Petersen F."/>
            <person name="Wong J."/>
        </authorList>
    </citation>
    <scope>NUCLEOTIDE SEQUENCE</scope>
    <source>
        <strain evidence="1">GSM-AAB239-AS_SAM_17_03QT</strain>
    </source>
</reference>
<accession>A0AAX6F3Z1</accession>
<name>A0AAX6F3Z1_IRIPA</name>
<protein>
    <submittedName>
        <fullName evidence="1">Uncharacterized protein</fullName>
    </submittedName>
</protein>
<evidence type="ECO:0000313" key="1">
    <source>
        <dbReference type="EMBL" id="KAJ6810888.1"/>
    </source>
</evidence>
<proteinExistence type="predicted"/>
<gene>
    <name evidence="1" type="ORF">M6B38_105280</name>
</gene>
<organism evidence="1 2">
    <name type="scientific">Iris pallida</name>
    <name type="common">Sweet iris</name>
    <dbReference type="NCBI Taxonomy" id="29817"/>
    <lineage>
        <taxon>Eukaryota</taxon>
        <taxon>Viridiplantae</taxon>
        <taxon>Streptophyta</taxon>
        <taxon>Embryophyta</taxon>
        <taxon>Tracheophyta</taxon>
        <taxon>Spermatophyta</taxon>
        <taxon>Magnoliopsida</taxon>
        <taxon>Liliopsida</taxon>
        <taxon>Asparagales</taxon>
        <taxon>Iridaceae</taxon>
        <taxon>Iridoideae</taxon>
        <taxon>Irideae</taxon>
        <taxon>Iris</taxon>
    </lineage>
</organism>